<dbReference type="PANTHER" id="PTHR10684:SF2">
    <property type="entry name" value="NUCLEAR RECEPTOR COACTIVATOR 2"/>
    <property type="match status" value="1"/>
</dbReference>
<evidence type="ECO:0000256" key="3">
    <source>
        <dbReference type="ARBA" id="ARBA00023015"/>
    </source>
</evidence>
<dbReference type="GO" id="GO:0016922">
    <property type="term" value="F:nuclear receptor binding"/>
    <property type="evidence" value="ECO:0007669"/>
    <property type="project" value="TreeGrafter"/>
</dbReference>
<evidence type="ECO:0000256" key="2">
    <source>
        <dbReference type="ARBA" id="ARBA00022737"/>
    </source>
</evidence>
<feature type="region of interest" description="Disordered" evidence="7">
    <location>
        <begin position="199"/>
        <end position="234"/>
    </location>
</feature>
<dbReference type="InterPro" id="IPR036638">
    <property type="entry name" value="HLH_DNA-bd_sf"/>
</dbReference>
<dbReference type="GO" id="GO:0032870">
    <property type="term" value="P:cellular response to hormone stimulus"/>
    <property type="evidence" value="ECO:0007669"/>
    <property type="project" value="TreeGrafter"/>
</dbReference>
<evidence type="ECO:0000256" key="1">
    <source>
        <dbReference type="ARBA" id="ARBA00009933"/>
    </source>
</evidence>
<dbReference type="Proteomes" id="UP000694415">
    <property type="component" value="Unplaced"/>
</dbReference>
<dbReference type="Gene3D" id="4.10.280.10">
    <property type="entry name" value="Helix-loop-helix DNA-binding domain"/>
    <property type="match status" value="1"/>
</dbReference>
<evidence type="ECO:0000313" key="10">
    <source>
        <dbReference type="Proteomes" id="UP000694415"/>
    </source>
</evidence>
<dbReference type="InterPro" id="IPR017426">
    <property type="entry name" value="Nuclear_rcpt_coactivator"/>
</dbReference>
<evidence type="ECO:0000259" key="8">
    <source>
        <dbReference type="Pfam" id="PF23172"/>
    </source>
</evidence>
<dbReference type="GO" id="GO:0003713">
    <property type="term" value="F:transcription coactivator activity"/>
    <property type="evidence" value="ECO:0007669"/>
    <property type="project" value="InterPro"/>
</dbReference>
<dbReference type="GO" id="GO:0005634">
    <property type="term" value="C:nucleus"/>
    <property type="evidence" value="ECO:0007669"/>
    <property type="project" value="InterPro"/>
</dbReference>
<name>A0A8C6N2Z4_MUSSI</name>
<feature type="domain" description="Nuclear receptor coactivator 1-3 bHLH" evidence="8">
    <location>
        <begin position="1"/>
        <end position="78"/>
    </location>
</feature>
<dbReference type="GO" id="GO:0045944">
    <property type="term" value="P:positive regulation of transcription by RNA polymerase II"/>
    <property type="evidence" value="ECO:0007669"/>
    <property type="project" value="TreeGrafter"/>
</dbReference>
<keyword evidence="5" id="KW-0804">Transcription</keyword>
<dbReference type="PANTHER" id="PTHR10684">
    <property type="entry name" value="NUCLEAR RECEPTOR COACTIVATOR"/>
    <property type="match status" value="1"/>
</dbReference>
<keyword evidence="2" id="KW-0677">Repeat</keyword>
<protein>
    <recommendedName>
        <fullName evidence="8">Nuclear receptor coactivator 1-3 bHLH domain-containing protein</fullName>
    </recommendedName>
</protein>
<proteinExistence type="inferred from homology"/>
<dbReference type="GO" id="GO:0003682">
    <property type="term" value="F:chromatin binding"/>
    <property type="evidence" value="ECO:0007669"/>
    <property type="project" value="UniProtKB-ARBA"/>
</dbReference>
<evidence type="ECO:0000256" key="5">
    <source>
        <dbReference type="ARBA" id="ARBA00023163"/>
    </source>
</evidence>
<dbReference type="GeneTree" id="ENSGT00950000183021"/>
<dbReference type="GO" id="GO:0046983">
    <property type="term" value="F:protein dimerization activity"/>
    <property type="evidence" value="ECO:0007669"/>
    <property type="project" value="InterPro"/>
</dbReference>
<comment type="similarity">
    <text evidence="1">Belongs to the SRC/p160 nuclear receptor coactivator family.</text>
</comment>
<feature type="region of interest" description="Disordered" evidence="7">
    <location>
        <begin position="1"/>
        <end position="36"/>
    </location>
</feature>
<keyword evidence="10" id="KW-1185">Reference proteome</keyword>
<reference evidence="9" key="1">
    <citation type="submission" date="2025-08" db="UniProtKB">
        <authorList>
            <consortium name="Ensembl"/>
        </authorList>
    </citation>
    <scope>IDENTIFICATION</scope>
</reference>
<keyword evidence="3" id="KW-0805">Transcription regulation</keyword>
<keyword evidence="4" id="KW-0010">Activator</keyword>
<dbReference type="Ensembl" id="ENSMSIT00000040512.1">
    <property type="protein sequence ID" value="ENSMSIP00000032122.1"/>
    <property type="gene ID" value="ENSMSIG00000026901.1"/>
</dbReference>
<keyword evidence="6" id="KW-0539">Nucleus</keyword>
<organism evidence="9 10">
    <name type="scientific">Mus spicilegus</name>
    <name type="common">Mound-building mouse</name>
    <dbReference type="NCBI Taxonomy" id="10103"/>
    <lineage>
        <taxon>Eukaryota</taxon>
        <taxon>Metazoa</taxon>
        <taxon>Chordata</taxon>
        <taxon>Craniata</taxon>
        <taxon>Vertebrata</taxon>
        <taxon>Euteleostomi</taxon>
        <taxon>Mammalia</taxon>
        <taxon>Eutheria</taxon>
        <taxon>Euarchontoglires</taxon>
        <taxon>Glires</taxon>
        <taxon>Rodentia</taxon>
        <taxon>Myomorpha</taxon>
        <taxon>Muroidea</taxon>
        <taxon>Muridae</taxon>
        <taxon>Murinae</taxon>
        <taxon>Mus</taxon>
        <taxon>Mus</taxon>
    </lineage>
</organism>
<dbReference type="FunFam" id="4.10.280.10:FF:000008">
    <property type="entry name" value="Nuclear receptor coactivator"/>
    <property type="match status" value="1"/>
</dbReference>
<evidence type="ECO:0000256" key="6">
    <source>
        <dbReference type="ARBA" id="ARBA00023242"/>
    </source>
</evidence>
<dbReference type="AlphaFoldDB" id="A0A8C6N2Z4"/>
<dbReference type="InterPro" id="IPR056193">
    <property type="entry name" value="bHLH_NCOA1-3"/>
</dbReference>
<sequence length="234" mass="26234">MSGMGENISDPSTPEKRKECPDQLRPSPKRSTWKHNSEQENMYIEEPAGLIFATFNDIDNFNFKPDKCAILKETVKQIRRIKEQEQAAAASPDEVQESDVWSTGQDIINKDALWSMMLEALDNEGFFIVNVEGNVVSLQEELMNKIVYSILHVQNHTEPAAKVHGEWGVWIPETVSDFMGSPQKVQLDKQRPATILKNKRGPMAPACPRRPAGTGQRDTAGCMTAKGRPNSYSC</sequence>
<reference evidence="9" key="2">
    <citation type="submission" date="2025-09" db="UniProtKB">
        <authorList>
            <consortium name="Ensembl"/>
        </authorList>
    </citation>
    <scope>IDENTIFICATION</scope>
</reference>
<dbReference type="Pfam" id="PF23172">
    <property type="entry name" value="bHLH_NCOA"/>
    <property type="match status" value="1"/>
</dbReference>
<feature type="compositionally biased region" description="Basic and acidic residues" evidence="7">
    <location>
        <begin position="13"/>
        <end position="22"/>
    </location>
</feature>
<evidence type="ECO:0000256" key="4">
    <source>
        <dbReference type="ARBA" id="ARBA00023159"/>
    </source>
</evidence>
<accession>A0A8C6N2Z4</accession>
<evidence type="ECO:0000313" key="9">
    <source>
        <dbReference type="Ensembl" id="ENSMSIP00000032122.1"/>
    </source>
</evidence>
<evidence type="ECO:0000256" key="7">
    <source>
        <dbReference type="SAM" id="MobiDB-lite"/>
    </source>
</evidence>